<dbReference type="EMBL" id="HACG01033759">
    <property type="protein sequence ID" value="CEK80624.1"/>
    <property type="molecule type" value="Transcribed_RNA"/>
</dbReference>
<evidence type="ECO:0000256" key="3">
    <source>
        <dbReference type="ARBA" id="ARBA00012925"/>
    </source>
</evidence>
<dbReference type="AlphaFoldDB" id="A0A0B7AI08"/>
<evidence type="ECO:0000256" key="4">
    <source>
        <dbReference type="ARBA" id="ARBA00022723"/>
    </source>
</evidence>
<evidence type="ECO:0000256" key="7">
    <source>
        <dbReference type="ARBA" id="ARBA00023239"/>
    </source>
</evidence>
<dbReference type="FunFam" id="3.10.200.10:FF:000003">
    <property type="entry name" value="Carbonic anhydrase 12"/>
    <property type="match status" value="2"/>
</dbReference>
<evidence type="ECO:0000256" key="6">
    <source>
        <dbReference type="ARBA" id="ARBA00023180"/>
    </source>
</evidence>
<feature type="domain" description="Alpha-carbonic anhydrase" evidence="10">
    <location>
        <begin position="73"/>
        <end position="335"/>
    </location>
</feature>
<evidence type="ECO:0000256" key="9">
    <source>
        <dbReference type="RuleBase" id="RU367011"/>
    </source>
</evidence>
<feature type="domain" description="Alpha-carbonic anhydrase" evidence="10">
    <location>
        <begin position="1"/>
        <end position="69"/>
    </location>
</feature>
<feature type="domain" description="Alpha-carbonic anhydrase" evidence="10">
    <location>
        <begin position="342"/>
        <end position="605"/>
    </location>
</feature>
<dbReference type="Pfam" id="PF00194">
    <property type="entry name" value="Carb_anhydrase"/>
    <property type="match status" value="3"/>
</dbReference>
<protein>
    <recommendedName>
        <fullName evidence="3 9">Carbonic anhydrase</fullName>
        <ecNumber evidence="3 9">4.2.1.1</ecNumber>
    </recommendedName>
</protein>
<dbReference type="CDD" id="cd00326">
    <property type="entry name" value="alpha_CA"/>
    <property type="match status" value="2"/>
</dbReference>
<evidence type="ECO:0000259" key="10">
    <source>
        <dbReference type="PROSITE" id="PS51144"/>
    </source>
</evidence>
<comment type="cofactor">
    <cofactor evidence="9">
        <name>Zn(2+)</name>
        <dbReference type="ChEBI" id="CHEBI:29105"/>
    </cofactor>
</comment>
<dbReference type="PROSITE" id="PS51144">
    <property type="entry name" value="ALPHA_CA_2"/>
    <property type="match status" value="3"/>
</dbReference>
<sequence length="637" mass="71654">FENFYRYPGSLTTPPCAESVTWTVFQDPISISSSQLQAFRTLLDSHSHTMAGNYRPVQEMHSRTVQANFNPNIHWTYITGNKDASNWNRYYANCGGSNQSPINIQASKSRIEYQDLNFRFHNYDRTTSAVLTLRNNGHTAQIDIASSNIGISGGGLVENYQASHIQFHWGSRDEIGSEHKLDGKAYPLEMQIVHFKKSLNSLTNASVVPNGLAVIAVLFEISSTDNQALIPIINSLARIRDKDSTWNLNDFILNSIMPQNKDDVYRYNGSLTTPGCMETVIWTVFRKPSTISISQLNAFRGLRFSQADQFGTLLPMVNNFRPVQQINQRIVIRNFPIVPKEAKWSYVGKHGPNHWYEDYPVCKNEVTSLQSPIDFRSQDIKFSSIAQFSSNFKTATGFTLTMKNNGHTVQIDIVGGNITITNGGLEQSYKAGQLHFHWGSGENTGSEHTINGKAYPMEMHIVHYKSIYKDVLTASTHPKGLAVLGFLYEVTNEDNPAYNGIVNKLNEIKGPKTYTSIQITDLSSLLPDDIQEFYRYDGSLTTPACNESVIWTVFKNNIKISRSQLNVFRTLLSSDVDEITQQHTSLVNNYRPIQNTNNRPVLANFHVRGAGGATTIIISARNVIIFSLLVALYELIY</sequence>
<dbReference type="SUPFAM" id="SSF51069">
    <property type="entry name" value="Carbonic anhydrase"/>
    <property type="match status" value="3"/>
</dbReference>
<name>A0A0B7AI08_9EUPU</name>
<proteinExistence type="inferred from homology"/>
<dbReference type="PANTHER" id="PTHR18952">
    <property type="entry name" value="CARBONIC ANHYDRASE"/>
    <property type="match status" value="1"/>
</dbReference>
<keyword evidence="5 9" id="KW-0862">Zinc</keyword>
<dbReference type="GO" id="GO:0004089">
    <property type="term" value="F:carbonate dehydratase activity"/>
    <property type="evidence" value="ECO:0007669"/>
    <property type="project" value="UniProtKB-UniRule"/>
</dbReference>
<comment type="catalytic activity">
    <reaction evidence="8 9">
        <text>hydrogencarbonate + H(+) = CO2 + H2O</text>
        <dbReference type="Rhea" id="RHEA:10748"/>
        <dbReference type="ChEBI" id="CHEBI:15377"/>
        <dbReference type="ChEBI" id="CHEBI:15378"/>
        <dbReference type="ChEBI" id="CHEBI:16526"/>
        <dbReference type="ChEBI" id="CHEBI:17544"/>
        <dbReference type="EC" id="4.2.1.1"/>
    </reaction>
</comment>
<dbReference type="PROSITE" id="PS00162">
    <property type="entry name" value="ALPHA_CA_1"/>
    <property type="match status" value="1"/>
</dbReference>
<organism evidence="11">
    <name type="scientific">Arion vulgaris</name>
    <dbReference type="NCBI Taxonomy" id="1028688"/>
    <lineage>
        <taxon>Eukaryota</taxon>
        <taxon>Metazoa</taxon>
        <taxon>Spiralia</taxon>
        <taxon>Lophotrochozoa</taxon>
        <taxon>Mollusca</taxon>
        <taxon>Gastropoda</taxon>
        <taxon>Heterobranchia</taxon>
        <taxon>Euthyneura</taxon>
        <taxon>Panpulmonata</taxon>
        <taxon>Eupulmonata</taxon>
        <taxon>Stylommatophora</taxon>
        <taxon>Helicina</taxon>
        <taxon>Arionoidea</taxon>
        <taxon>Arionidae</taxon>
        <taxon>Arion</taxon>
    </lineage>
</organism>
<evidence type="ECO:0000256" key="5">
    <source>
        <dbReference type="ARBA" id="ARBA00022833"/>
    </source>
</evidence>
<keyword evidence="4 9" id="KW-0479">Metal-binding</keyword>
<dbReference type="InterPro" id="IPR018338">
    <property type="entry name" value="Carbonic_anhydrase_a-class_CS"/>
</dbReference>
<keyword evidence="6" id="KW-0325">Glycoprotein</keyword>
<dbReference type="EC" id="4.2.1.1" evidence="3 9"/>
<comment type="function">
    <text evidence="1 9">Reversible hydration of carbon dioxide.</text>
</comment>
<dbReference type="Gene3D" id="3.10.200.10">
    <property type="entry name" value="Alpha carbonic anhydrase"/>
    <property type="match status" value="3"/>
</dbReference>
<dbReference type="InterPro" id="IPR001148">
    <property type="entry name" value="CA_dom"/>
</dbReference>
<keyword evidence="7 9" id="KW-0456">Lyase</keyword>
<dbReference type="GO" id="GO:0008270">
    <property type="term" value="F:zinc ion binding"/>
    <property type="evidence" value="ECO:0007669"/>
    <property type="project" value="UniProtKB-UniRule"/>
</dbReference>
<dbReference type="PANTHER" id="PTHR18952:SF265">
    <property type="entry name" value="CARBONIC ANHYDRASE"/>
    <property type="match status" value="1"/>
</dbReference>
<dbReference type="SMART" id="SM01057">
    <property type="entry name" value="Carb_anhydrase"/>
    <property type="match status" value="2"/>
</dbReference>
<reference evidence="11" key="1">
    <citation type="submission" date="2014-12" db="EMBL/GenBank/DDBJ databases">
        <title>Insight into the proteome of Arion vulgaris.</title>
        <authorList>
            <person name="Aradska J."/>
            <person name="Bulat T."/>
            <person name="Smidak R."/>
            <person name="Sarate P."/>
            <person name="Gangsoo J."/>
            <person name="Sialana F."/>
            <person name="Bilban M."/>
            <person name="Lubec G."/>
        </authorList>
    </citation>
    <scope>NUCLEOTIDE SEQUENCE</scope>
    <source>
        <tissue evidence="11">Skin</tissue>
    </source>
</reference>
<evidence type="ECO:0000256" key="1">
    <source>
        <dbReference type="ARBA" id="ARBA00002904"/>
    </source>
</evidence>
<accession>A0A0B7AI08</accession>
<dbReference type="InterPro" id="IPR023561">
    <property type="entry name" value="Carbonic_anhydrase_a-class"/>
</dbReference>
<dbReference type="GO" id="GO:0005737">
    <property type="term" value="C:cytoplasm"/>
    <property type="evidence" value="ECO:0007669"/>
    <property type="project" value="TreeGrafter"/>
</dbReference>
<evidence type="ECO:0000256" key="8">
    <source>
        <dbReference type="ARBA" id="ARBA00048348"/>
    </source>
</evidence>
<dbReference type="InterPro" id="IPR036398">
    <property type="entry name" value="CA_dom_sf"/>
</dbReference>
<gene>
    <name evidence="11" type="primary">ORF121814</name>
</gene>
<evidence type="ECO:0000313" key="11">
    <source>
        <dbReference type="EMBL" id="CEK80624.1"/>
    </source>
</evidence>
<evidence type="ECO:0000256" key="2">
    <source>
        <dbReference type="ARBA" id="ARBA00010718"/>
    </source>
</evidence>
<comment type="similarity">
    <text evidence="2 9">Belongs to the alpha-carbonic anhydrase family.</text>
</comment>
<feature type="non-terminal residue" evidence="11">
    <location>
        <position position="1"/>
    </location>
</feature>